<evidence type="ECO:0008006" key="3">
    <source>
        <dbReference type="Google" id="ProtNLM"/>
    </source>
</evidence>
<keyword evidence="1" id="KW-0496">Mitochondrion</keyword>
<dbReference type="EMBL" id="MN977365">
    <property type="protein sequence ID" value="QID02809.1"/>
    <property type="molecule type" value="Genomic_DNA"/>
</dbReference>
<evidence type="ECO:0000313" key="1">
    <source>
        <dbReference type="EMBL" id="QID02741.1"/>
    </source>
</evidence>
<organism evidence="1">
    <name type="scientific">Orbilia oligospora</name>
    <name type="common">Nematode-trapping fungus</name>
    <name type="synonym">Arthrobotrys oligospora</name>
    <dbReference type="NCBI Taxonomy" id="2813651"/>
    <lineage>
        <taxon>Eukaryota</taxon>
        <taxon>Fungi</taxon>
        <taxon>Dikarya</taxon>
        <taxon>Ascomycota</taxon>
        <taxon>Pezizomycotina</taxon>
        <taxon>Orbiliomycetes</taxon>
        <taxon>Orbiliales</taxon>
        <taxon>Orbiliaceae</taxon>
        <taxon>Orbilia</taxon>
    </lineage>
</organism>
<reference evidence="1" key="1">
    <citation type="submission" date="2020-01" db="EMBL/GenBank/DDBJ databases">
        <authorList>
            <person name="Fang M.L."/>
            <person name="Zhang Y."/>
        </authorList>
    </citation>
    <scope>NUCLEOTIDE SEQUENCE</scope>
    <source>
        <strain evidence="1">YMF1.02765</strain>
        <strain evidence="2">YMF1.02775</strain>
    </source>
</reference>
<dbReference type="AlphaFoldDB" id="A0A6H2U2D8"/>
<evidence type="ECO:0000313" key="2">
    <source>
        <dbReference type="EMBL" id="QID02809.1"/>
    </source>
</evidence>
<sequence length="135" mass="16018">MFNCSELDSVNIEVIGENNNLPNIFFFILGLFTRGDGSLGFVFNEFKSRAPVFYFKPVFSFVCQKRTNYNTYLLNLIAKSIKLEPKLSHRADMIYLEYSDNIVFEKILTLLAEYKDWLYWSKKFIWIVITCCRYL</sequence>
<name>A0A6H2U2D8_ORBOL</name>
<dbReference type="EMBL" id="MN977364">
    <property type="protein sequence ID" value="QID02741.1"/>
    <property type="molecule type" value="Genomic_DNA"/>
</dbReference>
<gene>
    <name evidence="1" type="primary">orf135</name>
</gene>
<geneLocation type="mitochondrion" evidence="1"/>
<accession>A0A6H2U2D8</accession>
<proteinExistence type="predicted"/>
<protein>
    <recommendedName>
        <fullName evidence="3">LAGLIDADG endonuclease</fullName>
    </recommendedName>
</protein>